<keyword evidence="3" id="KW-1185">Reference proteome</keyword>
<dbReference type="InterPro" id="IPR036396">
    <property type="entry name" value="Cyt_P450_sf"/>
</dbReference>
<name>A0ABY7F595_MYAAR</name>
<comment type="similarity">
    <text evidence="1">Belongs to the cytochrome P450 family.</text>
</comment>
<evidence type="ECO:0000313" key="2">
    <source>
        <dbReference type="EMBL" id="WAR15979.1"/>
    </source>
</evidence>
<gene>
    <name evidence="2" type="ORF">MAR_030573</name>
</gene>
<sequence length="243" mass="27270">MATDTNTDFVKAHSAKLGEYVEAKSVIMKKQSNQQYMDIVQASFSLDSYAAHTLTHTQTHKLDVKQDLSGEVIPEGVEEEDMLLNFGDTNLYFLSNIRNAVMMFVPLLRFLPGHTDAIGSALTTARGKTLNTTLLHRRKPTSQESHVVSATCCLMLRKRRNTTWSLLSSTILLLLHHPEFQDRLAKELQAIAKQGEEVTSGDKVKSPLMEALELETNRLIVVILAPLARKARKDVEYKGYTIN</sequence>
<organism evidence="2 3">
    <name type="scientific">Mya arenaria</name>
    <name type="common">Soft-shell clam</name>
    <dbReference type="NCBI Taxonomy" id="6604"/>
    <lineage>
        <taxon>Eukaryota</taxon>
        <taxon>Metazoa</taxon>
        <taxon>Spiralia</taxon>
        <taxon>Lophotrochozoa</taxon>
        <taxon>Mollusca</taxon>
        <taxon>Bivalvia</taxon>
        <taxon>Autobranchia</taxon>
        <taxon>Heteroconchia</taxon>
        <taxon>Euheterodonta</taxon>
        <taxon>Imparidentia</taxon>
        <taxon>Neoheterodontei</taxon>
        <taxon>Myida</taxon>
        <taxon>Myoidea</taxon>
        <taxon>Myidae</taxon>
        <taxon>Mya</taxon>
    </lineage>
</organism>
<dbReference type="EMBL" id="CP111021">
    <property type="protein sequence ID" value="WAR15979.1"/>
    <property type="molecule type" value="Genomic_DNA"/>
</dbReference>
<dbReference type="InterPro" id="IPR001128">
    <property type="entry name" value="Cyt_P450"/>
</dbReference>
<protein>
    <recommendedName>
        <fullName evidence="4">Cytochrome P450</fullName>
    </recommendedName>
</protein>
<evidence type="ECO:0000313" key="3">
    <source>
        <dbReference type="Proteomes" id="UP001164746"/>
    </source>
</evidence>
<dbReference type="Pfam" id="PF00067">
    <property type="entry name" value="p450"/>
    <property type="match status" value="1"/>
</dbReference>
<evidence type="ECO:0008006" key="4">
    <source>
        <dbReference type="Google" id="ProtNLM"/>
    </source>
</evidence>
<proteinExistence type="inferred from homology"/>
<reference evidence="2" key="1">
    <citation type="submission" date="2022-11" db="EMBL/GenBank/DDBJ databases">
        <title>Centuries of genome instability and evolution in soft-shell clam transmissible cancer (bioRxiv).</title>
        <authorList>
            <person name="Hart S.F.M."/>
            <person name="Yonemitsu M.A."/>
            <person name="Giersch R.M."/>
            <person name="Beal B.F."/>
            <person name="Arriagada G."/>
            <person name="Davis B.W."/>
            <person name="Ostrander E.A."/>
            <person name="Goff S.P."/>
            <person name="Metzger M.J."/>
        </authorList>
    </citation>
    <scope>NUCLEOTIDE SEQUENCE</scope>
    <source>
        <strain evidence="2">MELC-2E11</strain>
        <tissue evidence="2">Siphon/mantle</tissue>
    </source>
</reference>
<accession>A0ABY7F595</accession>
<evidence type="ECO:0000256" key="1">
    <source>
        <dbReference type="ARBA" id="ARBA00010617"/>
    </source>
</evidence>
<dbReference type="Gene3D" id="1.10.630.10">
    <property type="entry name" value="Cytochrome P450"/>
    <property type="match status" value="1"/>
</dbReference>
<dbReference type="Proteomes" id="UP001164746">
    <property type="component" value="Chromosome 10"/>
</dbReference>
<dbReference type="SUPFAM" id="SSF48264">
    <property type="entry name" value="Cytochrome P450"/>
    <property type="match status" value="1"/>
</dbReference>